<feature type="transmembrane region" description="Helical" evidence="4">
    <location>
        <begin position="132"/>
        <end position="152"/>
    </location>
</feature>
<evidence type="ECO:0000256" key="2">
    <source>
        <dbReference type="ARBA" id="ARBA00022777"/>
    </source>
</evidence>
<evidence type="ECO:0000259" key="5">
    <source>
        <dbReference type="Pfam" id="PF02518"/>
    </source>
</evidence>
<dbReference type="InterPro" id="IPR003594">
    <property type="entry name" value="HATPase_dom"/>
</dbReference>
<evidence type="ECO:0000313" key="6">
    <source>
        <dbReference type="EMBL" id="SCF49472.1"/>
    </source>
</evidence>
<name>A0A1C5AW77_9ACTN</name>
<evidence type="ECO:0000313" key="7">
    <source>
        <dbReference type="Proteomes" id="UP000183585"/>
    </source>
</evidence>
<feature type="transmembrane region" description="Helical" evidence="4">
    <location>
        <begin position="158"/>
        <end position="179"/>
    </location>
</feature>
<dbReference type="GO" id="GO:0000160">
    <property type="term" value="P:phosphorelay signal transduction system"/>
    <property type="evidence" value="ECO:0007669"/>
    <property type="project" value="UniProtKB-KW"/>
</dbReference>
<dbReference type="SUPFAM" id="SSF55874">
    <property type="entry name" value="ATPase domain of HSP90 chaperone/DNA topoisomerase II/histidine kinase"/>
    <property type="match status" value="1"/>
</dbReference>
<dbReference type="AlphaFoldDB" id="A0A1C5AW77"/>
<evidence type="ECO:0000256" key="1">
    <source>
        <dbReference type="ARBA" id="ARBA00022679"/>
    </source>
</evidence>
<feature type="domain" description="Histidine kinase/HSP90-like ATPase" evidence="5">
    <location>
        <begin position="301"/>
        <end position="383"/>
    </location>
</feature>
<proteinExistence type="predicted"/>
<protein>
    <submittedName>
        <fullName evidence="6">Signal transduction histidine kinase</fullName>
    </submittedName>
</protein>
<dbReference type="Gene3D" id="3.30.565.10">
    <property type="entry name" value="Histidine kinase-like ATPase, C-terminal domain"/>
    <property type="match status" value="1"/>
</dbReference>
<keyword evidence="4" id="KW-1133">Transmembrane helix</keyword>
<gene>
    <name evidence="6" type="ORF">GA0070563_12266</name>
</gene>
<keyword evidence="7" id="KW-1185">Reference proteome</keyword>
<organism evidence="6 7">
    <name type="scientific">Micromonospora carbonacea</name>
    <dbReference type="NCBI Taxonomy" id="47853"/>
    <lineage>
        <taxon>Bacteria</taxon>
        <taxon>Bacillati</taxon>
        <taxon>Actinomycetota</taxon>
        <taxon>Actinomycetes</taxon>
        <taxon>Micromonosporales</taxon>
        <taxon>Micromonosporaceae</taxon>
        <taxon>Micromonospora</taxon>
    </lineage>
</organism>
<dbReference type="InterPro" id="IPR050482">
    <property type="entry name" value="Sensor_HK_TwoCompSys"/>
</dbReference>
<feature type="transmembrane region" description="Helical" evidence="4">
    <location>
        <begin position="29"/>
        <end position="50"/>
    </location>
</feature>
<feature type="transmembrane region" description="Helical" evidence="4">
    <location>
        <begin position="56"/>
        <end position="77"/>
    </location>
</feature>
<evidence type="ECO:0000256" key="4">
    <source>
        <dbReference type="SAM" id="Phobius"/>
    </source>
</evidence>
<sequence length="401" mass="43041">MITDVPRYSPEVPRPIGPSESELARSVSWYALWVRNAVVVLSGVFGVVAVGTDGALATACLVGYATAWCFFQTYWRFRRPPTDWFIAAEGLMLLSVTLSQVHLGPQTVGSWTFVVVSITTVTCHFEWVHWPAGGFIVAVLSIGSYALGNLLSGHDEGVASHCLGFAVQSFLAWMSLALVRAGARAADRIAERAAHRRREAAIAAARRAAELEDLAMLHDTASTTLLMVSSGTLDSDGWLPDRARHDLEVLGSVPGTVARDVDLSSLLRTLSEYPGVPIRLDIRGPLTIPAKPAFAIFLGAQEALNNVRQHAGDTDVCLCAGRDHGGRVLVELRDLGCGFNPADVPTHRRGISGSIVARMSAAHGIAQVVSRPGAGTTVRWIWPGSEGRDQHVDHADRTTTA</sequence>
<keyword evidence="1" id="KW-0808">Transferase</keyword>
<dbReference type="GO" id="GO:0016301">
    <property type="term" value="F:kinase activity"/>
    <property type="evidence" value="ECO:0007669"/>
    <property type="project" value="UniProtKB-KW"/>
</dbReference>
<dbReference type="Pfam" id="PF02518">
    <property type="entry name" value="HATPase_c"/>
    <property type="match status" value="1"/>
</dbReference>
<dbReference type="InterPro" id="IPR036890">
    <property type="entry name" value="HATPase_C_sf"/>
</dbReference>
<dbReference type="EMBL" id="FMCT01000022">
    <property type="protein sequence ID" value="SCF49472.1"/>
    <property type="molecule type" value="Genomic_DNA"/>
</dbReference>
<evidence type="ECO:0000256" key="3">
    <source>
        <dbReference type="ARBA" id="ARBA00023012"/>
    </source>
</evidence>
<keyword evidence="2 6" id="KW-0418">Kinase</keyword>
<keyword evidence="3" id="KW-0902">Two-component regulatory system</keyword>
<dbReference type="PANTHER" id="PTHR24421">
    <property type="entry name" value="NITRATE/NITRITE SENSOR PROTEIN NARX-RELATED"/>
    <property type="match status" value="1"/>
</dbReference>
<keyword evidence="4" id="KW-0812">Transmembrane</keyword>
<reference evidence="7" key="1">
    <citation type="submission" date="2016-06" db="EMBL/GenBank/DDBJ databases">
        <authorList>
            <person name="Varghese N."/>
            <person name="Submissions Spin"/>
        </authorList>
    </citation>
    <scope>NUCLEOTIDE SEQUENCE [LARGE SCALE GENOMIC DNA]</scope>
    <source>
        <strain evidence="7">DSM 43168</strain>
    </source>
</reference>
<keyword evidence="4" id="KW-0472">Membrane</keyword>
<accession>A0A1C5AW77</accession>
<dbReference type="Proteomes" id="UP000183585">
    <property type="component" value="Unassembled WGS sequence"/>
</dbReference>